<feature type="compositionally biased region" description="Basic residues" evidence="1">
    <location>
        <begin position="243"/>
        <end position="253"/>
    </location>
</feature>
<feature type="compositionally biased region" description="Polar residues" evidence="1">
    <location>
        <begin position="267"/>
        <end position="283"/>
    </location>
</feature>
<dbReference type="PANTHER" id="PTHR31333">
    <property type="entry name" value="PWWP DOMAIN-CONTAINING DNA REPAIR FACTOR 3 FAMILY MEMBER"/>
    <property type="match status" value="1"/>
</dbReference>
<gene>
    <name evidence="4" type="ORF">H4Q32_004291</name>
</gene>
<feature type="compositionally biased region" description="Basic residues" evidence="1">
    <location>
        <begin position="150"/>
        <end position="159"/>
    </location>
</feature>
<feature type="compositionally biased region" description="Basic residues" evidence="1">
    <location>
        <begin position="285"/>
        <end position="295"/>
    </location>
</feature>
<evidence type="ECO:0000259" key="2">
    <source>
        <dbReference type="Pfam" id="PF20884"/>
    </source>
</evidence>
<organism evidence="4 5">
    <name type="scientific">Labeo rohita</name>
    <name type="common">Indian major carp</name>
    <name type="synonym">Cyprinus rohita</name>
    <dbReference type="NCBI Taxonomy" id="84645"/>
    <lineage>
        <taxon>Eukaryota</taxon>
        <taxon>Metazoa</taxon>
        <taxon>Chordata</taxon>
        <taxon>Craniata</taxon>
        <taxon>Vertebrata</taxon>
        <taxon>Euteleostomi</taxon>
        <taxon>Actinopterygii</taxon>
        <taxon>Neopterygii</taxon>
        <taxon>Teleostei</taxon>
        <taxon>Ostariophysi</taxon>
        <taxon>Cypriniformes</taxon>
        <taxon>Cyprinidae</taxon>
        <taxon>Labeoninae</taxon>
        <taxon>Labeonini</taxon>
        <taxon>Labeo</taxon>
    </lineage>
</organism>
<dbReference type="Pfam" id="PF20886">
    <property type="entry name" value="PWP3A-B_C"/>
    <property type="match status" value="1"/>
</dbReference>
<protein>
    <submittedName>
        <fullName evidence="4">PWWP domain-containing DNA repair factor 3B</fullName>
    </submittedName>
</protein>
<feature type="compositionally biased region" description="Polar residues" evidence="1">
    <location>
        <begin position="435"/>
        <end position="451"/>
    </location>
</feature>
<feature type="compositionally biased region" description="Polar residues" evidence="1">
    <location>
        <begin position="211"/>
        <end position="242"/>
    </location>
</feature>
<evidence type="ECO:0000313" key="4">
    <source>
        <dbReference type="EMBL" id="KAI2667729.1"/>
    </source>
</evidence>
<name>A0ABQ8MY13_LABRO</name>
<dbReference type="InterPro" id="IPR048795">
    <property type="entry name" value="PWP3A_3B_4_C"/>
</dbReference>
<accession>A0ABQ8MY13</accession>
<feature type="compositionally biased region" description="Polar residues" evidence="1">
    <location>
        <begin position="589"/>
        <end position="600"/>
    </location>
</feature>
<feature type="domain" description="PWWP" evidence="3">
    <location>
        <begin position="839"/>
        <end position="978"/>
    </location>
</feature>
<feature type="compositionally biased region" description="Polar residues" evidence="1">
    <location>
        <begin position="186"/>
        <end position="197"/>
    </location>
</feature>
<comment type="caution">
    <text evidence="4">The sequence shown here is derived from an EMBL/GenBank/DDBJ whole genome shotgun (WGS) entry which is preliminary data.</text>
</comment>
<keyword evidence="5" id="KW-1185">Reference proteome</keyword>
<evidence type="ECO:0000313" key="5">
    <source>
        <dbReference type="Proteomes" id="UP000830375"/>
    </source>
</evidence>
<dbReference type="Gene3D" id="6.10.300.20">
    <property type="match status" value="1"/>
</dbReference>
<dbReference type="PANTHER" id="PTHR31333:SF6">
    <property type="entry name" value="MUM1 LIKE 1"/>
    <property type="match status" value="1"/>
</dbReference>
<feature type="compositionally biased region" description="Polar residues" evidence="1">
    <location>
        <begin position="477"/>
        <end position="493"/>
    </location>
</feature>
<dbReference type="Gene3D" id="2.30.30.140">
    <property type="match status" value="1"/>
</dbReference>
<evidence type="ECO:0000256" key="1">
    <source>
        <dbReference type="SAM" id="MobiDB-lite"/>
    </source>
</evidence>
<feature type="region of interest" description="Disordered" evidence="1">
    <location>
        <begin position="534"/>
        <end position="553"/>
    </location>
</feature>
<feature type="region of interest" description="Disordered" evidence="1">
    <location>
        <begin position="580"/>
        <end position="606"/>
    </location>
</feature>
<feature type="compositionally biased region" description="Basic residues" evidence="1">
    <location>
        <begin position="199"/>
        <end position="209"/>
    </location>
</feature>
<feature type="region of interest" description="Disordered" evidence="1">
    <location>
        <begin position="1"/>
        <end position="33"/>
    </location>
</feature>
<feature type="compositionally biased region" description="Polar residues" evidence="1">
    <location>
        <begin position="534"/>
        <end position="550"/>
    </location>
</feature>
<sequence>MSSSDNSSHRRRNPPRNCRILEDLAEPNKPVSGEKASILYSKGTTVSQLLNPAESCGQGKANQNAPPGLSACLQKSTPQPMGKNEVEPMVPQKITTTKCPLETSTRSKRGRKKKLTQPSEIAASKACSDGLDNSEHNPCPEQHLSSQKTKGTRYWHSKKTQNSQTPSDVLHTCTTVSPPHHKEISSCHTNGDCTSMPHTPKRGRTRKRPLLSSTPTSNPQPLSPERAQNSCQSNSDCTSITHTPKRGRPRTRPHGSSTPISDLQPLSPKTDSCKTNGDCSSVPHTPKRGRPRTRPHVSSTPISDLQPLSPKTDSCKTNGDCSSVPLTPKRGRPRTRPHISSTPISDLQPLSPKTDNCRTNGDCSSVPLTPKRGRPRTRPHVSSTPISDLQPLSPTTASCKTNGDCTSVPLTPKRGRPRTRPHVSSTPISDLQPLSPKTDSSKTNSDCTSVPLTPKRGRPRTRPLISSPLTLGLQPLSPKTDSSKTNGDCTSVPLTPKRGRPRTRPLISSPLTLGLQPLSPKRAKNSCIPHAQQNVKESSLVKTPPINGTPSRRVKPQRFAAAGRPRGRKKKNMVEQSIAPPPVKRCRKSATSPLKSTQEEPSVETLPINKACFETQLPEPQESDQNVSSDLSIELSLQEEPHPLNNSLFMEEEEDLDDDDEELPSFLQQDSKKPLSISEGLCVWCKLRKYPYWPAVVKSVNHKNKKASIVFIDCYVNDQKRIRKGFSVSLRTLKPFDCEEYEKLVDIAKETYGNAITWALELISDYRIRIGCGSFSGSFIEYCAADISFPVRRKYSEGTSVMTFPIQEILSEQCDNPDSNIEDIVVEEQDELLSKKVLPDRSKAARNRANKQLVDFIIRRKVENRLLAVISGRESSKWMQALQRPSRPVVDIYLEDEEQVDKVYRYLDKVCDGAPQINTCLENIQADRIRLILDVLLPEAIIYAIAGVYKLSLEKAEEKYRRGPCFSNRERQEFDMMIEQQMKLKEITQRHRQ</sequence>
<feature type="compositionally biased region" description="Polar residues" evidence="1">
    <location>
        <begin position="380"/>
        <end position="409"/>
    </location>
</feature>
<feature type="region of interest" description="Disordered" evidence="1">
    <location>
        <begin position="53"/>
        <end position="524"/>
    </location>
</feature>
<feature type="domain" description="MUM1-like PWWP" evidence="2">
    <location>
        <begin position="679"/>
        <end position="758"/>
    </location>
</feature>
<feature type="compositionally biased region" description="Polar residues" evidence="1">
    <location>
        <begin position="351"/>
        <end position="367"/>
    </location>
</feature>
<dbReference type="InterPro" id="IPR035504">
    <property type="entry name" value="MUM1-like_PWWP"/>
</dbReference>
<feature type="compositionally biased region" description="Basic residues" evidence="1">
    <location>
        <begin position="106"/>
        <end position="115"/>
    </location>
</feature>
<dbReference type="InterPro" id="IPR040263">
    <property type="entry name" value="PWP3A_3B_4"/>
</dbReference>
<dbReference type="EMBL" id="JACTAM010000002">
    <property type="protein sequence ID" value="KAI2667729.1"/>
    <property type="molecule type" value="Genomic_DNA"/>
</dbReference>
<proteinExistence type="predicted"/>
<dbReference type="Proteomes" id="UP000830375">
    <property type="component" value="Unassembled WGS sequence"/>
</dbReference>
<dbReference type="SUPFAM" id="SSF63748">
    <property type="entry name" value="Tudor/PWWP/MBT"/>
    <property type="match status" value="1"/>
</dbReference>
<reference evidence="4 5" key="1">
    <citation type="submission" date="2022-01" db="EMBL/GenBank/DDBJ databases">
        <title>A high-quality chromosome-level genome assembly of rohu carp, Labeo rohita.</title>
        <authorList>
            <person name="Arick M.A. II"/>
            <person name="Hsu C.-Y."/>
            <person name="Magbanua Z."/>
            <person name="Pechanova O."/>
            <person name="Grover C."/>
            <person name="Miller E."/>
            <person name="Thrash A."/>
            <person name="Ezzel L."/>
            <person name="Alam S."/>
            <person name="Benzie J."/>
            <person name="Hamilton M."/>
            <person name="Karsi A."/>
            <person name="Lawrence M.L."/>
            <person name="Peterson D.G."/>
        </authorList>
    </citation>
    <scope>NUCLEOTIDE SEQUENCE [LARGE SCALE GENOMIC DNA]</scope>
    <source>
        <strain evidence="5">BAU-BD-2019</strain>
        <tissue evidence="4">Blood</tissue>
    </source>
</reference>
<feature type="compositionally biased region" description="Polar residues" evidence="1">
    <location>
        <begin position="160"/>
        <end position="177"/>
    </location>
</feature>
<evidence type="ECO:0000259" key="3">
    <source>
        <dbReference type="Pfam" id="PF20886"/>
    </source>
</evidence>
<dbReference type="Pfam" id="PF20884">
    <property type="entry name" value="MUM1-like_PWWP"/>
    <property type="match status" value="1"/>
</dbReference>
<feature type="compositionally biased region" description="Polar residues" evidence="1">
    <location>
        <begin position="309"/>
        <end position="325"/>
    </location>
</feature>
<dbReference type="CDD" id="cd06080">
    <property type="entry name" value="PWWP_MUM1-like"/>
    <property type="match status" value="1"/>
</dbReference>